<comment type="caution">
    <text evidence="7">The sequence shown here is derived from an EMBL/GenBank/DDBJ whole genome shotgun (WGS) entry which is preliminary data.</text>
</comment>
<dbReference type="CDD" id="cd14014">
    <property type="entry name" value="STKc_PknB_like"/>
    <property type="match status" value="1"/>
</dbReference>
<feature type="compositionally biased region" description="Low complexity" evidence="5">
    <location>
        <begin position="278"/>
        <end position="287"/>
    </location>
</feature>
<dbReference type="InterPro" id="IPR011009">
    <property type="entry name" value="Kinase-like_dom_sf"/>
</dbReference>
<evidence type="ECO:0000256" key="1">
    <source>
        <dbReference type="ARBA" id="ARBA00022679"/>
    </source>
</evidence>
<dbReference type="SMART" id="SM00220">
    <property type="entry name" value="S_TKc"/>
    <property type="match status" value="1"/>
</dbReference>
<dbReference type="InterPro" id="IPR000719">
    <property type="entry name" value="Prot_kinase_dom"/>
</dbReference>
<evidence type="ECO:0000256" key="2">
    <source>
        <dbReference type="ARBA" id="ARBA00022741"/>
    </source>
</evidence>
<evidence type="ECO:0000256" key="3">
    <source>
        <dbReference type="ARBA" id="ARBA00022777"/>
    </source>
</evidence>
<reference evidence="7 8" key="1">
    <citation type="submission" date="2021-01" db="EMBL/GenBank/DDBJ databases">
        <title>Whole genome shotgun sequence of Actinoplanes couchii NBRC 106145.</title>
        <authorList>
            <person name="Komaki H."/>
            <person name="Tamura T."/>
        </authorList>
    </citation>
    <scope>NUCLEOTIDE SEQUENCE [LARGE SCALE GENOMIC DNA]</scope>
    <source>
        <strain evidence="7 8">NBRC 106145</strain>
    </source>
</reference>
<dbReference type="EMBL" id="BOMG01000061">
    <property type="protein sequence ID" value="GID56643.1"/>
    <property type="molecule type" value="Genomic_DNA"/>
</dbReference>
<evidence type="ECO:0000313" key="8">
    <source>
        <dbReference type="Proteomes" id="UP000612282"/>
    </source>
</evidence>
<keyword evidence="4" id="KW-0067">ATP-binding</keyword>
<dbReference type="InterPro" id="IPR008271">
    <property type="entry name" value="Ser/Thr_kinase_AS"/>
</dbReference>
<feature type="region of interest" description="Disordered" evidence="5">
    <location>
        <begin position="331"/>
        <end position="352"/>
    </location>
</feature>
<dbReference type="Gene3D" id="3.30.200.20">
    <property type="entry name" value="Phosphorylase Kinase, domain 1"/>
    <property type="match status" value="1"/>
</dbReference>
<dbReference type="Pfam" id="PF00069">
    <property type="entry name" value="Pkinase"/>
    <property type="match status" value="1"/>
</dbReference>
<dbReference type="PROSITE" id="PS50011">
    <property type="entry name" value="PROTEIN_KINASE_DOM"/>
    <property type="match status" value="1"/>
</dbReference>
<dbReference type="PANTHER" id="PTHR43289">
    <property type="entry name" value="MITOGEN-ACTIVATED PROTEIN KINASE KINASE KINASE 20-RELATED"/>
    <property type="match status" value="1"/>
</dbReference>
<name>A0ABQ3XDV4_9ACTN</name>
<organism evidence="7 8">
    <name type="scientific">Actinoplanes couchii</name>
    <dbReference type="NCBI Taxonomy" id="403638"/>
    <lineage>
        <taxon>Bacteria</taxon>
        <taxon>Bacillati</taxon>
        <taxon>Actinomycetota</taxon>
        <taxon>Actinomycetes</taxon>
        <taxon>Micromonosporales</taxon>
        <taxon>Micromonosporaceae</taxon>
        <taxon>Actinoplanes</taxon>
    </lineage>
</organism>
<accession>A0ABQ3XDV4</accession>
<feature type="region of interest" description="Disordered" evidence="5">
    <location>
        <begin position="278"/>
        <end position="298"/>
    </location>
</feature>
<proteinExistence type="predicted"/>
<gene>
    <name evidence="7" type="ORF">Aco03nite_050470</name>
</gene>
<evidence type="ECO:0000313" key="7">
    <source>
        <dbReference type="EMBL" id="GID56643.1"/>
    </source>
</evidence>
<evidence type="ECO:0000256" key="5">
    <source>
        <dbReference type="SAM" id="MobiDB-lite"/>
    </source>
</evidence>
<feature type="compositionally biased region" description="Pro residues" evidence="5">
    <location>
        <begin position="340"/>
        <end position="352"/>
    </location>
</feature>
<evidence type="ECO:0000256" key="4">
    <source>
        <dbReference type="ARBA" id="ARBA00022840"/>
    </source>
</evidence>
<dbReference type="SUPFAM" id="SSF56112">
    <property type="entry name" value="Protein kinase-like (PK-like)"/>
    <property type="match status" value="1"/>
</dbReference>
<dbReference type="PANTHER" id="PTHR43289:SF34">
    <property type="entry name" value="SERINE_THREONINE-PROTEIN KINASE YBDM-RELATED"/>
    <property type="match status" value="1"/>
</dbReference>
<feature type="domain" description="Protein kinase" evidence="6">
    <location>
        <begin position="14"/>
        <end position="273"/>
    </location>
</feature>
<evidence type="ECO:0000259" key="6">
    <source>
        <dbReference type="PROSITE" id="PS50011"/>
    </source>
</evidence>
<keyword evidence="2" id="KW-0547">Nucleotide-binding</keyword>
<keyword evidence="1" id="KW-0808">Transferase</keyword>
<dbReference type="Gene3D" id="1.10.510.10">
    <property type="entry name" value="Transferase(Phosphotransferase) domain 1"/>
    <property type="match status" value="1"/>
</dbReference>
<dbReference type="RefSeq" id="WP_239145417.1">
    <property type="nucleotide sequence ID" value="NZ_BAAAQE010000018.1"/>
</dbReference>
<protein>
    <recommendedName>
        <fullName evidence="6">Protein kinase domain-containing protein</fullName>
    </recommendedName>
</protein>
<dbReference type="Proteomes" id="UP000612282">
    <property type="component" value="Unassembled WGS sequence"/>
</dbReference>
<dbReference type="PROSITE" id="PS00108">
    <property type="entry name" value="PROTEIN_KINASE_ST"/>
    <property type="match status" value="1"/>
</dbReference>
<keyword evidence="3" id="KW-0418">Kinase</keyword>
<sequence>MPLLPGDPVTLGRYRVLSRLSQGGMGAVYLGVESGRHLRVAIKVIRPEFADDPEYRARFRSEARRAREVPSFCTAAVLDADPEHHTPYLVFEYIEGPPLSQVVRERGPLHGPALTGLAVGSATALAAIHGAGVIHRDLKPGNVLLTSGGIKVIDFGIARTTDLTSAHTRTNQMVGTVSYMAPERFESVAGADVTPAADIFAWGVLVAYAATGRTPFESDSPTATAMKILTQQPNLDGLDGPLRTVVEGALGKAPERRPTAQQVLDVLLKSPQLALPAASATGRAPAPAAQPAPRPALPRARPIRRLHAGAVAVVTAITGLGVAGYQLTAGPGGEPRGDTSPPPVVLPAYSPDPLPNKELYENAALDSGRTLRLRAVEAGKLLESGPDGALTLGDSGARISVDHAIQTTYSFGQIYLVLRLSDQRRDCLTGGAVPAWTACDLSRSQMIDRSGHQTFDIAIEDDDLLFFLTPTGAKSGVLPTYWLSSAKYGYVYWNAEPGRFAATKARDFPAVTSFTLQS</sequence>
<keyword evidence="8" id="KW-1185">Reference proteome</keyword>